<evidence type="ECO:0000259" key="2">
    <source>
        <dbReference type="Pfam" id="PF18990"/>
    </source>
</evidence>
<dbReference type="Gene3D" id="2.40.160.60">
    <property type="entry name" value="Outer membrane protein transport protein (OMPP1/FadL/TodX)"/>
    <property type="match status" value="1"/>
</dbReference>
<protein>
    <recommendedName>
        <fullName evidence="2">DUF5723 domain-containing protein</fullName>
    </recommendedName>
</protein>
<name>A0A381RJ35_9ZZZZ</name>
<feature type="non-terminal residue" evidence="3">
    <location>
        <position position="1"/>
    </location>
</feature>
<accession>A0A381RJ35</accession>
<proteinExistence type="predicted"/>
<evidence type="ECO:0000313" key="3">
    <source>
        <dbReference type="EMBL" id="SUZ91830.1"/>
    </source>
</evidence>
<evidence type="ECO:0000256" key="1">
    <source>
        <dbReference type="SAM" id="MobiDB-lite"/>
    </source>
</evidence>
<feature type="region of interest" description="Disordered" evidence="1">
    <location>
        <begin position="465"/>
        <end position="487"/>
    </location>
</feature>
<feature type="non-terminal residue" evidence="3">
    <location>
        <position position="487"/>
    </location>
</feature>
<dbReference type="Pfam" id="PF18990">
    <property type="entry name" value="DUF5723"/>
    <property type="match status" value="1"/>
</dbReference>
<sequence>MFSVINRSTMKIIKQILKIDILLLISFSVLISQTKRDPRSVALAGTYTTIADGIFSIGYNPSLLAYQQEKPFMLQLGGFDFGVVGNYISLSNLYSLSGDTLSNNEKDLLYDNFKDNGLTFFPDFHMPYPGLNFSSGNMAFTSNMLLMSDIRIPSGLLRLLLYGNANDPELDLTLNYEILGVNEIGFSFAVPFDQFAVGMTLKYLQGLFYFGIDPDSSYANLVTTDEAVYGEGAYFIRQGFGGSGFGIDLGLSTRETNGWRAGFSIINAIGSISWNKPSMVKDILAGSDNKYGNEDDLWHMTWGGEILDDSSAVLYTYSIDSLSTSSLTSDSLFSSEEQIVKDLDKDGNLIEFTTDYPALFRIGVSRRLPELVIASDLVTGFENRFYARKKWKWSLAVESTRFPSVPLRIGYCYGGSDFKELSMGFGIHKGPIIFDVGMAFRNGIWIHTMKGINLSMGVTITSFGGRKDENQDLETEGGPLPVPADQN</sequence>
<reference evidence="3" key="1">
    <citation type="submission" date="2018-05" db="EMBL/GenBank/DDBJ databases">
        <authorList>
            <person name="Lanie J.A."/>
            <person name="Ng W.-L."/>
            <person name="Kazmierczak K.M."/>
            <person name="Andrzejewski T.M."/>
            <person name="Davidsen T.M."/>
            <person name="Wayne K.J."/>
            <person name="Tettelin H."/>
            <person name="Glass J.I."/>
            <person name="Rusch D."/>
            <person name="Podicherti R."/>
            <person name="Tsui H.-C.T."/>
            <person name="Winkler M.E."/>
        </authorList>
    </citation>
    <scope>NUCLEOTIDE SEQUENCE</scope>
</reference>
<gene>
    <name evidence="3" type="ORF">METZ01_LOCUS44684</name>
</gene>
<dbReference type="InterPro" id="IPR043781">
    <property type="entry name" value="DUF5723"/>
</dbReference>
<dbReference type="AlphaFoldDB" id="A0A381RJ35"/>
<organism evidence="3">
    <name type="scientific">marine metagenome</name>
    <dbReference type="NCBI Taxonomy" id="408172"/>
    <lineage>
        <taxon>unclassified sequences</taxon>
        <taxon>metagenomes</taxon>
        <taxon>ecological metagenomes</taxon>
    </lineage>
</organism>
<feature type="domain" description="DUF5723" evidence="2">
    <location>
        <begin position="73"/>
        <end position="280"/>
    </location>
</feature>
<dbReference type="EMBL" id="UINC01002008">
    <property type="protein sequence ID" value="SUZ91830.1"/>
    <property type="molecule type" value="Genomic_DNA"/>
</dbReference>